<name>A0A3G4ZTQ7_9VIRU</name>
<proteinExistence type="predicted"/>
<dbReference type="EMBL" id="MK072073">
    <property type="protein sequence ID" value="AYV78277.1"/>
    <property type="molecule type" value="Genomic_DNA"/>
</dbReference>
<organism evidence="1">
    <name type="scientific">Edafosvirus sp</name>
    <dbReference type="NCBI Taxonomy" id="2487765"/>
    <lineage>
        <taxon>Viruses</taxon>
        <taxon>Varidnaviria</taxon>
        <taxon>Bamfordvirae</taxon>
        <taxon>Nucleocytoviricota</taxon>
        <taxon>Megaviricetes</taxon>
        <taxon>Imitervirales</taxon>
        <taxon>Mimiviridae</taxon>
        <taxon>Klosneuvirinae</taxon>
    </lineage>
</organism>
<evidence type="ECO:0000313" key="1">
    <source>
        <dbReference type="EMBL" id="AYV78277.1"/>
    </source>
</evidence>
<sequence>MTTIENKIEEYQIICGKPKYTTKRVNELLQLGWILRGNSYGVHDQFFSSSALNYEVCQAMIRKTTNDTTKSEKIE</sequence>
<reference evidence="1" key="1">
    <citation type="submission" date="2018-10" db="EMBL/GenBank/DDBJ databases">
        <title>Hidden diversity of soil giant viruses.</title>
        <authorList>
            <person name="Schulz F."/>
            <person name="Alteio L."/>
            <person name="Goudeau D."/>
            <person name="Ryan E.M."/>
            <person name="Malmstrom R.R."/>
            <person name="Blanchard J."/>
            <person name="Woyke T."/>
        </authorList>
    </citation>
    <scope>NUCLEOTIDE SEQUENCE</scope>
    <source>
        <strain evidence="1">EDV1</strain>
    </source>
</reference>
<protein>
    <submittedName>
        <fullName evidence="1">Uncharacterized protein</fullName>
    </submittedName>
</protein>
<accession>A0A3G4ZTQ7</accession>
<gene>
    <name evidence="1" type="ORF">Edafosvirus8_27</name>
</gene>